<dbReference type="Proteomes" id="UP000326207">
    <property type="component" value="Unassembled WGS sequence"/>
</dbReference>
<gene>
    <name evidence="2" type="ORF">DM867_02985</name>
    <name evidence="3" type="ORF">DMP03_04660</name>
    <name evidence="4" type="ORF">DP108_02855</name>
</gene>
<sequence>MVLLYQTLDIVIAGILAGVTTFALATVAPNVAVSVGVLAAGLYYFSRNPWGGNGEEVNEAIDDVYARLLRR</sequence>
<dbReference type="EMBL" id="QJOW01000002">
    <property type="protein sequence ID" value="KAB7516666.1"/>
    <property type="molecule type" value="Genomic_DNA"/>
</dbReference>
<evidence type="ECO:0000256" key="1">
    <source>
        <dbReference type="SAM" id="Phobius"/>
    </source>
</evidence>
<protein>
    <submittedName>
        <fullName evidence="4">Uncharacterized protein</fullName>
    </submittedName>
</protein>
<evidence type="ECO:0000313" key="3">
    <source>
        <dbReference type="EMBL" id="KAB7516666.1"/>
    </source>
</evidence>
<keyword evidence="7" id="KW-1185">Reference proteome</keyword>
<accession>A0A5N5UCC4</accession>
<reference evidence="5 6" key="1">
    <citation type="submission" date="2019-10" db="EMBL/GenBank/DDBJ databases">
        <title>Unraveling microbial dark matter from salterns through culturing: the case of the genus Halosegnis.</title>
        <authorList>
            <person name="Duran-Viseras A."/>
            <person name="Andrei A.-S."/>
            <person name="Vera-Gargallo B."/>
            <person name="Ghai R."/>
            <person name="Sanchez-Porro C."/>
            <person name="Ventosa A."/>
        </authorList>
    </citation>
    <scope>NUCLEOTIDE SEQUENCE [LARGE SCALE GENOMIC DNA]</scope>
    <source>
        <strain evidence="3 6">F17-44</strain>
        <strain evidence="2 7">F18-79</strain>
        <strain evidence="4 5">F19-13</strain>
    </source>
</reference>
<dbReference type="EMBL" id="QKKZ01000001">
    <property type="protein sequence ID" value="KAB7516120.1"/>
    <property type="molecule type" value="Genomic_DNA"/>
</dbReference>
<evidence type="ECO:0000313" key="6">
    <source>
        <dbReference type="Proteomes" id="UP000326302"/>
    </source>
</evidence>
<evidence type="ECO:0000313" key="4">
    <source>
        <dbReference type="EMBL" id="KAB7520203.1"/>
    </source>
</evidence>
<dbReference type="RefSeq" id="WP_152119554.1">
    <property type="nucleotide sequence ID" value="NZ_QJOW01000002.1"/>
</dbReference>
<evidence type="ECO:0000313" key="2">
    <source>
        <dbReference type="EMBL" id="KAB7516120.1"/>
    </source>
</evidence>
<dbReference type="EMBL" id="QMDY01000001">
    <property type="protein sequence ID" value="KAB7520203.1"/>
    <property type="molecule type" value="Genomic_DNA"/>
</dbReference>
<dbReference type="OrthoDB" id="211365at2157"/>
<keyword evidence="1" id="KW-0472">Membrane</keyword>
<keyword evidence="1" id="KW-0812">Transmembrane</keyword>
<dbReference type="Proteomes" id="UP000326865">
    <property type="component" value="Unassembled WGS sequence"/>
</dbReference>
<name>A0A5N5UNG2_9EURY</name>
<dbReference type="AlphaFoldDB" id="A0A5N5UNG2"/>
<evidence type="ECO:0000313" key="5">
    <source>
        <dbReference type="Proteomes" id="UP000326207"/>
    </source>
</evidence>
<feature type="transmembrane region" description="Helical" evidence="1">
    <location>
        <begin position="12"/>
        <end position="45"/>
    </location>
</feature>
<evidence type="ECO:0000313" key="7">
    <source>
        <dbReference type="Proteomes" id="UP000326865"/>
    </source>
</evidence>
<dbReference type="Proteomes" id="UP000326302">
    <property type="component" value="Unassembled WGS sequence"/>
</dbReference>
<organism evidence="4 5">
    <name type="scientific">Halosegnis rubeus</name>
    <dbReference type="NCBI Taxonomy" id="2212850"/>
    <lineage>
        <taxon>Archaea</taxon>
        <taxon>Methanobacteriati</taxon>
        <taxon>Methanobacteriota</taxon>
        <taxon>Stenosarchaea group</taxon>
        <taxon>Halobacteria</taxon>
        <taxon>Halobacteriales</taxon>
        <taxon>Natronomonadaceae</taxon>
        <taxon>Halosegnis</taxon>
    </lineage>
</organism>
<proteinExistence type="predicted"/>
<accession>A0A5N5UD62</accession>
<accession>A0A5N5UNG2</accession>
<comment type="caution">
    <text evidence="4">The sequence shown here is derived from an EMBL/GenBank/DDBJ whole genome shotgun (WGS) entry which is preliminary data.</text>
</comment>
<keyword evidence="1" id="KW-1133">Transmembrane helix</keyword>